<reference evidence="2 3" key="1">
    <citation type="submission" date="2019-03" db="EMBL/GenBank/DDBJ databases">
        <title>Genomic Encyclopedia of Type Strains, Phase IV (KMG-IV): sequencing the most valuable type-strain genomes for metagenomic binning, comparative biology and taxonomic classification.</title>
        <authorList>
            <person name="Goeker M."/>
        </authorList>
    </citation>
    <scope>NUCLEOTIDE SEQUENCE [LARGE SCALE GENOMIC DNA]</scope>
    <source>
        <strain evidence="2 3">DSM 28559</strain>
    </source>
</reference>
<sequence length="102" mass="11131">MLENILKSVNDAEAQAEEIMKAAEAQAASILEDAKARAGVMREDTFQRLKLKNQEMADAMHQEGSLRLEAAAAEAQKEIDALNELVVPKKKEAVQAVLSVLI</sequence>
<gene>
    <name evidence="2" type="ORF">EV212_10483</name>
</gene>
<proteinExistence type="predicted"/>
<feature type="coiled-coil region" evidence="1">
    <location>
        <begin position="2"/>
        <end position="33"/>
    </location>
</feature>
<dbReference type="EMBL" id="SLXA01000004">
    <property type="protein sequence ID" value="TCO85030.1"/>
    <property type="molecule type" value="Genomic_DNA"/>
</dbReference>
<evidence type="ECO:0000313" key="2">
    <source>
        <dbReference type="EMBL" id="TCO85030.1"/>
    </source>
</evidence>
<evidence type="ECO:0000313" key="3">
    <source>
        <dbReference type="Proteomes" id="UP000295711"/>
    </source>
</evidence>
<protein>
    <recommendedName>
        <fullName evidence="4">V/A-type H+-transporting ATPase subunit G/H</fullName>
    </recommendedName>
</protein>
<accession>A0A4R2LDY1</accession>
<evidence type="ECO:0008006" key="4">
    <source>
        <dbReference type="Google" id="ProtNLM"/>
    </source>
</evidence>
<keyword evidence="1" id="KW-0175">Coiled coil</keyword>
<organism evidence="2 3">
    <name type="scientific">Frisingicoccus caecimuris</name>
    <dbReference type="NCBI Taxonomy" id="1796636"/>
    <lineage>
        <taxon>Bacteria</taxon>
        <taxon>Bacillati</taxon>
        <taxon>Bacillota</taxon>
        <taxon>Clostridia</taxon>
        <taxon>Lachnospirales</taxon>
        <taxon>Lachnospiraceae</taxon>
        <taxon>Frisingicoccus</taxon>
    </lineage>
</organism>
<dbReference type="RefSeq" id="WP_132090272.1">
    <property type="nucleotide sequence ID" value="NZ_JANKAQ010000004.1"/>
</dbReference>
<evidence type="ECO:0000256" key="1">
    <source>
        <dbReference type="SAM" id="Coils"/>
    </source>
</evidence>
<keyword evidence="3" id="KW-1185">Reference proteome</keyword>
<name>A0A4R2LDY1_9FIRM</name>
<dbReference type="AlphaFoldDB" id="A0A4R2LDY1"/>
<comment type="caution">
    <text evidence="2">The sequence shown here is derived from an EMBL/GenBank/DDBJ whole genome shotgun (WGS) entry which is preliminary data.</text>
</comment>
<dbReference type="Gene3D" id="1.20.5.2950">
    <property type="match status" value="1"/>
</dbReference>
<dbReference type="Proteomes" id="UP000295711">
    <property type="component" value="Unassembled WGS sequence"/>
</dbReference>